<proteinExistence type="predicted"/>
<dbReference type="OrthoDB" id="5198230at2"/>
<keyword evidence="2" id="KW-0472">Membrane</keyword>
<dbReference type="Pfam" id="PF13559">
    <property type="entry name" value="DUF4129"/>
    <property type="match status" value="1"/>
</dbReference>
<dbReference type="RefSeq" id="WP_146805852.1">
    <property type="nucleotide sequence ID" value="NZ_BJUA01000005.1"/>
</dbReference>
<gene>
    <name evidence="4" type="ORF">CPE01_13160</name>
</gene>
<dbReference type="AlphaFoldDB" id="A0A510USG0"/>
<feature type="domain" description="Protein-glutamine gamma-glutamyltransferase-like C-terminal" evidence="3">
    <location>
        <begin position="193"/>
        <end position="262"/>
    </location>
</feature>
<protein>
    <recommendedName>
        <fullName evidence="3">Protein-glutamine gamma-glutamyltransferase-like C-terminal domain-containing protein</fullName>
    </recommendedName>
</protein>
<dbReference type="EMBL" id="BJUA01000005">
    <property type="protein sequence ID" value="GEK17583.1"/>
    <property type="molecule type" value="Genomic_DNA"/>
</dbReference>
<organism evidence="4 5">
    <name type="scientific">Cellulomonas persica</name>
    <dbReference type="NCBI Taxonomy" id="76861"/>
    <lineage>
        <taxon>Bacteria</taxon>
        <taxon>Bacillati</taxon>
        <taxon>Actinomycetota</taxon>
        <taxon>Actinomycetes</taxon>
        <taxon>Micrococcales</taxon>
        <taxon>Cellulomonadaceae</taxon>
        <taxon>Cellulomonas</taxon>
    </lineage>
</organism>
<keyword evidence="2" id="KW-1133">Transmembrane helix</keyword>
<comment type="caution">
    <text evidence="4">The sequence shown here is derived from an EMBL/GenBank/DDBJ whole genome shotgun (WGS) entry which is preliminary data.</text>
</comment>
<reference evidence="4 5" key="1">
    <citation type="submission" date="2019-07" db="EMBL/GenBank/DDBJ databases">
        <title>Whole genome shotgun sequence of Cellulomonas persica NBRC 101101.</title>
        <authorList>
            <person name="Hosoyama A."/>
            <person name="Uohara A."/>
            <person name="Ohji S."/>
            <person name="Ichikawa N."/>
        </authorList>
    </citation>
    <scope>NUCLEOTIDE SEQUENCE [LARGE SCALE GENOMIC DNA]</scope>
    <source>
        <strain evidence="4 5">NBRC 101101</strain>
    </source>
</reference>
<evidence type="ECO:0000256" key="1">
    <source>
        <dbReference type="SAM" id="MobiDB-lite"/>
    </source>
</evidence>
<name>A0A510USG0_9CELL</name>
<evidence type="ECO:0000256" key="2">
    <source>
        <dbReference type="SAM" id="Phobius"/>
    </source>
</evidence>
<evidence type="ECO:0000313" key="4">
    <source>
        <dbReference type="EMBL" id="GEK17583.1"/>
    </source>
</evidence>
<accession>A0A510USG0</accession>
<feature type="transmembrane region" description="Helical" evidence="2">
    <location>
        <begin position="108"/>
        <end position="127"/>
    </location>
</feature>
<dbReference type="InterPro" id="IPR025403">
    <property type="entry name" value="TgpA-like_C"/>
</dbReference>
<keyword evidence="5" id="KW-1185">Reference proteome</keyword>
<feature type="transmembrane region" description="Helical" evidence="2">
    <location>
        <begin position="46"/>
        <end position="68"/>
    </location>
</feature>
<feature type="region of interest" description="Disordered" evidence="1">
    <location>
        <begin position="266"/>
        <end position="289"/>
    </location>
</feature>
<feature type="region of interest" description="Disordered" evidence="1">
    <location>
        <begin position="1"/>
        <end position="34"/>
    </location>
</feature>
<dbReference type="Proteomes" id="UP000321386">
    <property type="component" value="Unassembled WGS sequence"/>
</dbReference>
<feature type="compositionally biased region" description="Low complexity" evidence="1">
    <location>
        <begin position="1"/>
        <end position="19"/>
    </location>
</feature>
<evidence type="ECO:0000259" key="3">
    <source>
        <dbReference type="Pfam" id="PF13559"/>
    </source>
</evidence>
<evidence type="ECO:0000313" key="5">
    <source>
        <dbReference type="Proteomes" id="UP000321386"/>
    </source>
</evidence>
<keyword evidence="2" id="KW-0812">Transmembrane</keyword>
<sequence length="289" mass="30048">MAVGPTSPTGAATSGTSRGAADDEHPEPGAADGPSALARLRSAQRAALVASGLVVVTVLAAAVAGPFVPGQRPGAEFEMPTALLPDRNQPTPVPTGEAVNEVVTDNGMPPWLVVLGFCLLLAVLTFLGRKALRVVRRWLEQQRELAVDDGLAPGQVLRGDVLDLAQPALAAGVDDAVEALAGDLPPGDAVIAAWVALERSAERSGVVRERAQTATEFTLELLDATRADPAASRALLDLYLAARFSEHPVTDDHVTSARAALEQIARGVRERRQVDDGALPGTPREQGAP</sequence>